<dbReference type="EMBL" id="JACBGI020000035">
    <property type="protein sequence ID" value="MBF6058976.1"/>
    <property type="molecule type" value="Genomic_DNA"/>
</dbReference>
<dbReference type="Pfam" id="PF00015">
    <property type="entry name" value="MCPsignal"/>
    <property type="match status" value="1"/>
</dbReference>
<dbReference type="RefSeq" id="WP_185979120.1">
    <property type="nucleotide sequence ID" value="NZ_JACBGI020000035.1"/>
</dbReference>
<name>A0ABS0BYV3_9GAMM</name>
<dbReference type="Pfam" id="PF08447">
    <property type="entry name" value="PAS_3"/>
    <property type="match status" value="2"/>
</dbReference>
<accession>A0ABS0BYV3</accession>
<feature type="domain" description="PAC" evidence="8">
    <location>
        <begin position="60"/>
        <end position="114"/>
    </location>
</feature>
<evidence type="ECO:0000259" key="8">
    <source>
        <dbReference type="PROSITE" id="PS50113"/>
    </source>
</evidence>
<dbReference type="PANTHER" id="PTHR43531">
    <property type="entry name" value="PROTEIN ICFG"/>
    <property type="match status" value="1"/>
</dbReference>
<evidence type="ECO:0000256" key="4">
    <source>
        <dbReference type="PROSITE-ProRule" id="PRU00284"/>
    </source>
</evidence>
<keyword evidence="5" id="KW-0175">Coiled coil</keyword>
<dbReference type="InterPro" id="IPR035965">
    <property type="entry name" value="PAS-like_dom_sf"/>
</dbReference>
<evidence type="ECO:0000256" key="3">
    <source>
        <dbReference type="ARBA" id="ARBA00029447"/>
    </source>
</evidence>
<organism evidence="9 10">
    <name type="scientific">Thiomicrorhabdus heinhorstiae</name>
    <dbReference type="NCBI Taxonomy" id="2748010"/>
    <lineage>
        <taxon>Bacteria</taxon>
        <taxon>Pseudomonadati</taxon>
        <taxon>Pseudomonadota</taxon>
        <taxon>Gammaproteobacteria</taxon>
        <taxon>Thiotrichales</taxon>
        <taxon>Piscirickettsiaceae</taxon>
        <taxon>Thiomicrorhabdus</taxon>
    </lineage>
</organism>
<dbReference type="Gene3D" id="3.30.450.20">
    <property type="entry name" value="PAS domain"/>
    <property type="match status" value="2"/>
</dbReference>
<evidence type="ECO:0000256" key="2">
    <source>
        <dbReference type="ARBA" id="ARBA00023224"/>
    </source>
</evidence>
<dbReference type="PRINTS" id="PR00260">
    <property type="entry name" value="CHEMTRNSDUCR"/>
</dbReference>
<dbReference type="InterPro" id="IPR000014">
    <property type="entry name" value="PAS"/>
</dbReference>
<dbReference type="InterPro" id="IPR001610">
    <property type="entry name" value="PAC"/>
</dbReference>
<feature type="coiled-coil region" evidence="5">
    <location>
        <begin position="317"/>
        <end position="344"/>
    </location>
</feature>
<dbReference type="PROSITE" id="PS50113">
    <property type="entry name" value="PAC"/>
    <property type="match status" value="1"/>
</dbReference>
<protein>
    <submittedName>
        <fullName evidence="9">PAS domain-containing methyl-accepting chemotaxis protein</fullName>
    </submittedName>
</protein>
<evidence type="ECO:0000256" key="1">
    <source>
        <dbReference type="ARBA" id="ARBA00022500"/>
    </source>
</evidence>
<sequence length="539" mass="59999">MAIIEFDLQGHILSANNNFLEAVGYRLEEIQGKHHRIFLSADDAGSSEYELFWKRLAQGEPVSGRFKRRKKHGQILWLEASYNPVFDEQNRLSKFIKFATDITQKVEAELDAKAQIEAIRKVMAVIEFDPRGYILDANEMFIQTMGYSLDEIKGQHHKMFADPKYAMSEEYQKFWQGLGQGEAFSGTFQRFDKNGGDVWLEASYNPIFNAVGEVVKVIKYATDIGSNPNTQMLDQVILDASEVIESVSNGHLDQKMQPHKRSCATMYDKNIQLLSQGIKTMCHKLSGVIQNVDLSAGQFKDASRSIADHSESLSKLVQESTSRLQQTSELMKQTNQRIEKNSEDASDAAKIAGQVEMQSNQGVQVMNNTVHAMQAIQESSHKISEIVSLIDGIAFQTNLLALNAAVEAARAGEHGRGFAVVAGEVRALSQKSAQAAKDIKNLIEETVLRVNEGSTLADESGSMLNQINSSIQSVSDKIQQIARNSVSQAQETSQAYHDLAEVEHLMQQNAGLARESTESAQAMAKKADELKIEMAYFEY</sequence>
<proteinExistence type="inferred from homology"/>
<dbReference type="InterPro" id="IPR004090">
    <property type="entry name" value="Chemotax_Me-accpt_rcpt"/>
</dbReference>
<dbReference type="SUPFAM" id="SSF55785">
    <property type="entry name" value="PYP-like sensor domain (PAS domain)"/>
    <property type="match status" value="2"/>
</dbReference>
<reference evidence="9 10" key="1">
    <citation type="submission" date="2020-06" db="EMBL/GenBank/DDBJ databases">
        <authorList>
            <person name="Scott K."/>
        </authorList>
    </citation>
    <scope>NUCLEOTIDE SEQUENCE [LARGE SCALE GENOMIC DNA]</scope>
    <source>
        <strain evidence="9 10">HH1</strain>
    </source>
</reference>
<evidence type="ECO:0000259" key="6">
    <source>
        <dbReference type="PROSITE" id="PS50111"/>
    </source>
</evidence>
<dbReference type="Proteomes" id="UP001193680">
    <property type="component" value="Unassembled WGS sequence"/>
</dbReference>
<evidence type="ECO:0000313" key="9">
    <source>
        <dbReference type="EMBL" id="MBF6058976.1"/>
    </source>
</evidence>
<feature type="domain" description="Methyl-accepting transducer" evidence="6">
    <location>
        <begin position="295"/>
        <end position="524"/>
    </location>
</feature>
<dbReference type="InterPro" id="IPR000700">
    <property type="entry name" value="PAS-assoc_C"/>
</dbReference>
<reference evidence="9 10" key="2">
    <citation type="submission" date="2020-11" db="EMBL/GenBank/DDBJ databases">
        <title>Sulfur oxidizing isolate from Hospital Hole Sinkhole.</title>
        <authorList>
            <person name="Scott K.M."/>
        </authorList>
    </citation>
    <scope>NUCLEOTIDE SEQUENCE [LARGE SCALE GENOMIC DNA]</scope>
    <source>
        <strain evidence="9 10">HH1</strain>
    </source>
</reference>
<dbReference type="Gene3D" id="1.10.287.950">
    <property type="entry name" value="Methyl-accepting chemotaxis protein"/>
    <property type="match status" value="1"/>
</dbReference>
<keyword evidence="2 4" id="KW-0807">Transducer</keyword>
<dbReference type="InterPro" id="IPR051310">
    <property type="entry name" value="MCP_chemotaxis"/>
</dbReference>
<evidence type="ECO:0000259" key="7">
    <source>
        <dbReference type="PROSITE" id="PS50112"/>
    </source>
</evidence>
<feature type="domain" description="PAS" evidence="7">
    <location>
        <begin position="1"/>
        <end position="33"/>
    </location>
</feature>
<dbReference type="InterPro" id="IPR004089">
    <property type="entry name" value="MCPsignal_dom"/>
</dbReference>
<keyword evidence="1" id="KW-0145">Chemotaxis</keyword>
<dbReference type="CDD" id="cd00130">
    <property type="entry name" value="PAS"/>
    <property type="match status" value="2"/>
</dbReference>
<dbReference type="SMART" id="SM00283">
    <property type="entry name" value="MA"/>
    <property type="match status" value="1"/>
</dbReference>
<dbReference type="NCBIfam" id="TIGR00229">
    <property type="entry name" value="sensory_box"/>
    <property type="match status" value="2"/>
</dbReference>
<keyword evidence="10" id="KW-1185">Reference proteome</keyword>
<evidence type="ECO:0000313" key="10">
    <source>
        <dbReference type="Proteomes" id="UP001193680"/>
    </source>
</evidence>
<dbReference type="InterPro" id="IPR013655">
    <property type="entry name" value="PAS_fold_3"/>
</dbReference>
<comment type="similarity">
    <text evidence="3">Belongs to the methyl-accepting chemotaxis (MCP) protein family.</text>
</comment>
<gene>
    <name evidence="9" type="ORF">H8792_011530</name>
</gene>
<dbReference type="PROSITE" id="PS50111">
    <property type="entry name" value="CHEMOTAXIS_TRANSDUC_2"/>
    <property type="match status" value="1"/>
</dbReference>
<evidence type="ECO:0000256" key="5">
    <source>
        <dbReference type="SAM" id="Coils"/>
    </source>
</evidence>
<dbReference type="PROSITE" id="PS50112">
    <property type="entry name" value="PAS"/>
    <property type="match status" value="1"/>
</dbReference>
<dbReference type="PANTHER" id="PTHR43531:SF11">
    <property type="entry name" value="METHYL-ACCEPTING CHEMOTAXIS PROTEIN 3"/>
    <property type="match status" value="1"/>
</dbReference>
<dbReference type="CDD" id="cd11386">
    <property type="entry name" value="MCP_signal"/>
    <property type="match status" value="1"/>
</dbReference>
<comment type="caution">
    <text evidence="9">The sequence shown here is derived from an EMBL/GenBank/DDBJ whole genome shotgun (WGS) entry which is preliminary data.</text>
</comment>
<dbReference type="SUPFAM" id="SSF58104">
    <property type="entry name" value="Methyl-accepting chemotaxis protein (MCP) signaling domain"/>
    <property type="match status" value="1"/>
</dbReference>
<dbReference type="SMART" id="SM00086">
    <property type="entry name" value="PAC"/>
    <property type="match status" value="2"/>
</dbReference>